<name>A0AAV7MDV4_PLEWA</name>
<comment type="caution">
    <text evidence="1">The sequence shown here is derived from an EMBL/GenBank/DDBJ whole genome shotgun (WGS) entry which is preliminary data.</text>
</comment>
<organism evidence="1 2">
    <name type="scientific">Pleurodeles waltl</name>
    <name type="common">Iberian ribbed newt</name>
    <dbReference type="NCBI Taxonomy" id="8319"/>
    <lineage>
        <taxon>Eukaryota</taxon>
        <taxon>Metazoa</taxon>
        <taxon>Chordata</taxon>
        <taxon>Craniata</taxon>
        <taxon>Vertebrata</taxon>
        <taxon>Euteleostomi</taxon>
        <taxon>Amphibia</taxon>
        <taxon>Batrachia</taxon>
        <taxon>Caudata</taxon>
        <taxon>Salamandroidea</taxon>
        <taxon>Salamandridae</taxon>
        <taxon>Pleurodelinae</taxon>
        <taxon>Pleurodeles</taxon>
    </lineage>
</organism>
<dbReference type="AlphaFoldDB" id="A0AAV7MDV4"/>
<gene>
    <name evidence="1" type="ORF">NDU88_005187</name>
</gene>
<evidence type="ECO:0000313" key="1">
    <source>
        <dbReference type="EMBL" id="KAJ1100098.1"/>
    </source>
</evidence>
<accession>A0AAV7MDV4</accession>
<reference evidence="1" key="1">
    <citation type="journal article" date="2022" name="bioRxiv">
        <title>Sequencing and chromosome-scale assembly of the giantPleurodeles waltlgenome.</title>
        <authorList>
            <person name="Brown T."/>
            <person name="Elewa A."/>
            <person name="Iarovenko S."/>
            <person name="Subramanian E."/>
            <person name="Araus A.J."/>
            <person name="Petzold A."/>
            <person name="Susuki M."/>
            <person name="Suzuki K.-i.T."/>
            <person name="Hayashi T."/>
            <person name="Toyoda A."/>
            <person name="Oliveira C."/>
            <person name="Osipova E."/>
            <person name="Leigh N.D."/>
            <person name="Simon A."/>
            <person name="Yun M.H."/>
        </authorList>
    </citation>
    <scope>NUCLEOTIDE SEQUENCE</scope>
    <source>
        <strain evidence="1">20211129_DDA</strain>
        <tissue evidence="1">Liver</tissue>
    </source>
</reference>
<dbReference type="Proteomes" id="UP001066276">
    <property type="component" value="Chromosome 10"/>
</dbReference>
<evidence type="ECO:0000313" key="2">
    <source>
        <dbReference type="Proteomes" id="UP001066276"/>
    </source>
</evidence>
<proteinExistence type="predicted"/>
<dbReference type="PANTHER" id="PTHR33166">
    <property type="entry name" value="GAG_P30 DOMAIN-CONTAINING PROTEIN"/>
    <property type="match status" value="1"/>
</dbReference>
<dbReference type="InterPro" id="IPR050462">
    <property type="entry name" value="Retroviral_Gag-Pol_poly"/>
</dbReference>
<sequence>MGVALPQNADVRTAPGAISLPITVGPAVPMFAQNKSIAGEQGEMSQSLVRREVSDHLQVISSMGQTFDGSRPLMDLSPLVVLPDAVNGRVLTAEQLREWLDSLNTPRNTSKGEEQINRVRLATEIMELFEGMMGVNRLESYTEEELRYLCPRITREVSKIHQKLADLAEKLDIEIERTKHLQRSYRLDFEAKDFEHMRPAGMKAHLKELLQSEQIWGALEKWEGRWAKKKNKWKRDSQGAYEGVQKEKDPVKILLMRESPGGQFVHAPMHRSDILSFTNDYPKLREKPVEWYQLTDRFVKLSKCLWEDLKTLLEIVVPANLWVECKGAVGWPTSEPEKDRVTGAPSPEVVNHYYKVIKFLKTRISPKKTDWQRIDRTVQETQELIHTYYERLLKAFKEYSGKEAIEPKDMLHFVFRFVEGLRPEIRQMIKSHLIRWQAKLIDQVLQYAKYCSDEIELKHKKLKEKAMVMQIKAAQTRVQGALVQLLRWGHSH</sequence>
<dbReference type="EMBL" id="JANPWB010000014">
    <property type="protein sequence ID" value="KAJ1100098.1"/>
    <property type="molecule type" value="Genomic_DNA"/>
</dbReference>
<protein>
    <submittedName>
        <fullName evidence="1">Uncharacterized protein</fullName>
    </submittedName>
</protein>
<keyword evidence="2" id="KW-1185">Reference proteome</keyword>